<organism evidence="2 3">
    <name type="scientific">Tolypocladium ophioglossoides (strain CBS 100239)</name>
    <name type="common">Snaketongue truffleclub</name>
    <name type="synonym">Elaphocordyceps ophioglossoides</name>
    <dbReference type="NCBI Taxonomy" id="1163406"/>
    <lineage>
        <taxon>Eukaryota</taxon>
        <taxon>Fungi</taxon>
        <taxon>Dikarya</taxon>
        <taxon>Ascomycota</taxon>
        <taxon>Pezizomycotina</taxon>
        <taxon>Sordariomycetes</taxon>
        <taxon>Hypocreomycetidae</taxon>
        <taxon>Hypocreales</taxon>
        <taxon>Ophiocordycipitaceae</taxon>
        <taxon>Tolypocladium</taxon>
    </lineage>
</organism>
<evidence type="ECO:0000313" key="3">
    <source>
        <dbReference type="Proteomes" id="UP000036947"/>
    </source>
</evidence>
<comment type="caution">
    <text evidence="2">The sequence shown here is derived from an EMBL/GenBank/DDBJ whole genome shotgun (WGS) entry which is preliminary data.</text>
</comment>
<proteinExistence type="predicted"/>
<dbReference type="EMBL" id="LFRF01000006">
    <property type="protein sequence ID" value="KND92370.1"/>
    <property type="molecule type" value="Genomic_DNA"/>
</dbReference>
<protein>
    <submittedName>
        <fullName evidence="2">Uncharacterized protein</fullName>
    </submittedName>
</protein>
<feature type="compositionally biased region" description="Basic and acidic residues" evidence="1">
    <location>
        <begin position="101"/>
        <end position="110"/>
    </location>
</feature>
<feature type="compositionally biased region" description="Basic and acidic residues" evidence="1">
    <location>
        <begin position="200"/>
        <end position="211"/>
    </location>
</feature>
<accession>A0A0L0NF28</accession>
<evidence type="ECO:0000313" key="2">
    <source>
        <dbReference type="EMBL" id="KND92370.1"/>
    </source>
</evidence>
<feature type="compositionally biased region" description="Polar residues" evidence="1">
    <location>
        <begin position="86"/>
        <end position="95"/>
    </location>
</feature>
<name>A0A0L0NF28_TOLOC</name>
<sequence>MSFSNNSVLLYHKHPDQLSPSRSPQLVPVSSRTHLGKTLDGLNNKLTAGGRRLDVGLSTSRLPVHPLHCVRKCASSLRAFSRFHSSDFSSQQHGPSNRRRIALDSRKRTPETATSLDARAQYPPAAAWRLLSLLPPRPCSAATTELHHHSQPLPRPAAACTPDPAAVCTCYPPAPEQVGPGPYPSRKPELRLNTIQPRPLRVDHHPGSANG</sequence>
<dbReference type="Proteomes" id="UP000036947">
    <property type="component" value="Unassembled WGS sequence"/>
</dbReference>
<dbReference type="AlphaFoldDB" id="A0A0L0NF28"/>
<gene>
    <name evidence="2" type="ORF">TOPH_03045</name>
</gene>
<feature type="region of interest" description="Disordered" evidence="1">
    <location>
        <begin position="173"/>
        <end position="211"/>
    </location>
</feature>
<keyword evidence="3" id="KW-1185">Reference proteome</keyword>
<evidence type="ECO:0000256" key="1">
    <source>
        <dbReference type="SAM" id="MobiDB-lite"/>
    </source>
</evidence>
<feature type="region of interest" description="Disordered" evidence="1">
    <location>
        <begin position="85"/>
        <end position="120"/>
    </location>
</feature>
<reference evidence="2 3" key="1">
    <citation type="journal article" date="2015" name="BMC Genomics">
        <title>The genome of the truffle-parasite Tolypocladium ophioglossoides and the evolution of antifungal peptaibiotics.</title>
        <authorList>
            <person name="Quandt C.A."/>
            <person name="Bushley K.E."/>
            <person name="Spatafora J.W."/>
        </authorList>
    </citation>
    <scope>NUCLEOTIDE SEQUENCE [LARGE SCALE GENOMIC DNA]</scope>
    <source>
        <strain evidence="2 3">CBS 100239</strain>
    </source>
</reference>